<dbReference type="Pfam" id="PF01827">
    <property type="entry name" value="FTH"/>
    <property type="match status" value="1"/>
</dbReference>
<dbReference type="PANTHER" id="PTHR23015">
    <property type="entry name" value="UNCHARACTERIZED C.ELEGANS PROTEIN"/>
    <property type="match status" value="1"/>
</dbReference>
<evidence type="ECO:0000313" key="4">
    <source>
        <dbReference type="WormBase" id="Y36E3A.1"/>
    </source>
</evidence>
<dbReference type="CTD" id="189597"/>
<dbReference type="Proteomes" id="UP000001940">
    <property type="component" value="Chromosome V"/>
</dbReference>
<dbReference type="InterPro" id="IPR040161">
    <property type="entry name" value="FB224"/>
</dbReference>
<dbReference type="GeneID" id="189597"/>
<dbReference type="PhylomeDB" id="Q9XWZ4"/>
<dbReference type="AGR" id="WB:WBGene00012533"/>
<dbReference type="WormBase" id="Y36E3A.1">
    <property type="protein sequence ID" value="CE44006"/>
    <property type="gene ID" value="WBGene00012533"/>
    <property type="gene designation" value="fbxa-209"/>
</dbReference>
<feature type="domain" description="DUF38" evidence="1">
    <location>
        <begin position="73"/>
        <end position="210"/>
    </location>
</feature>
<evidence type="ECO:0000259" key="1">
    <source>
        <dbReference type="Pfam" id="PF01827"/>
    </source>
</evidence>
<reference evidence="2 3" key="1">
    <citation type="journal article" date="1998" name="Science">
        <title>Genome sequence of the nematode C. elegans: a platform for investigating biology.</title>
        <authorList>
            <consortium name="The C. elegans sequencing consortium"/>
            <person name="Sulson J.E."/>
            <person name="Waterston R."/>
        </authorList>
    </citation>
    <scope>NUCLEOTIDE SEQUENCE [LARGE SCALE GENOMIC DNA]</scope>
    <source>
        <strain evidence="2 3">Bristol N2</strain>
    </source>
</reference>
<dbReference type="PaxDb" id="6239-Y36E3A.1"/>
<keyword evidence="3" id="KW-1185">Reference proteome</keyword>
<dbReference type="HOGENOM" id="CLU_1129950_0_0_1"/>
<evidence type="ECO:0000313" key="2">
    <source>
        <dbReference type="EMBL" id="CAA21487.2"/>
    </source>
</evidence>
<dbReference type="UCSC" id="Y36E3A.1">
    <property type="organism name" value="c. elegans"/>
</dbReference>
<accession>Q9XWZ4</accession>
<dbReference type="InParanoid" id="Q9XWZ4"/>
<dbReference type="RefSeq" id="NP_506838.2">
    <property type="nucleotide sequence ID" value="NM_074437.3"/>
</dbReference>
<dbReference type="AlphaFoldDB" id="Q9XWZ4"/>
<proteinExistence type="predicted"/>
<organism evidence="2 3">
    <name type="scientific">Caenorhabditis elegans</name>
    <dbReference type="NCBI Taxonomy" id="6239"/>
    <lineage>
        <taxon>Eukaryota</taxon>
        <taxon>Metazoa</taxon>
        <taxon>Ecdysozoa</taxon>
        <taxon>Nematoda</taxon>
        <taxon>Chromadorea</taxon>
        <taxon>Rhabditida</taxon>
        <taxon>Rhabditina</taxon>
        <taxon>Rhabditomorpha</taxon>
        <taxon>Rhabditoidea</taxon>
        <taxon>Rhabditidae</taxon>
        <taxon>Peloderinae</taxon>
        <taxon>Caenorhabditis</taxon>
    </lineage>
</organism>
<protein>
    <submittedName>
        <fullName evidence="2">DUF38 domain-containing protein</fullName>
    </submittedName>
</protein>
<dbReference type="KEGG" id="cel:CELE_Y36E3A.1"/>
<evidence type="ECO:0000313" key="3">
    <source>
        <dbReference type="Proteomes" id="UP000001940"/>
    </source>
</evidence>
<dbReference type="EMBL" id="BX284605">
    <property type="protein sequence ID" value="CAA21487.2"/>
    <property type="molecule type" value="Genomic_DNA"/>
</dbReference>
<dbReference type="PANTHER" id="PTHR23015:SF4">
    <property type="entry name" value="DUF38 DOMAIN-CONTAINING PROTEIN-RELATED"/>
    <property type="match status" value="1"/>
</dbReference>
<sequence>MLIDGKEIVYAPKPEDADPIVDEEKTQIVIAENFTNLAIYDLKLLMNMHLLKLQDFTLGFYPNDNVDLQSLHFPTILNLLQSCQTLSSVKSCSAYCMTDEAVHSFICCFQSGTLEEIRILTEHGPEIYLENICLRNQWKMAKNLTAGIGNSILPIQSLFHFEKFLIHKLRITVDDAIKIKEMLDKPNNLKDGYFRVEIANKIELARVFGTDYIDRNGEITMYYQTEERLKYLIKFIPIALKILRSD</sequence>
<dbReference type="InterPro" id="IPR002900">
    <property type="entry name" value="DUF38/FTH_CAE_spp"/>
</dbReference>
<name>Q9XWZ4_CAEEL</name>
<dbReference type="OrthoDB" id="5910913at2759"/>
<gene>
    <name evidence="2 4" type="primary">fbxa-209</name>
    <name evidence="2" type="ORF">CELE_Y36E3A.1</name>
    <name evidence="4" type="ORF">Y36E3A.1</name>
</gene>
<dbReference type="Bgee" id="WBGene00012533">
    <property type="expression patterns" value="Expressed in adult organism and 1 other cell type or tissue"/>
</dbReference>